<reference evidence="3 4" key="1">
    <citation type="submission" date="2019-09" db="EMBL/GenBank/DDBJ databases">
        <title>Polymorphobacter sp. isolated from a lake in China.</title>
        <authorList>
            <person name="Liu Z."/>
        </authorList>
    </citation>
    <scope>NUCLEOTIDE SEQUENCE [LARGE SCALE GENOMIC DNA]</scope>
    <source>
        <strain evidence="3 4">D40P</strain>
    </source>
</reference>
<dbReference type="AlphaFoldDB" id="A0A7C9KHP8"/>
<dbReference type="PANTHER" id="PTHR30441">
    <property type="entry name" value="DUF748 DOMAIN-CONTAINING PROTEIN"/>
    <property type="match status" value="1"/>
</dbReference>
<proteinExistence type="predicted"/>
<dbReference type="PANTHER" id="PTHR30441:SF9">
    <property type="entry name" value="ASMA FAMILY PROTEIN YHJG"/>
    <property type="match status" value="1"/>
</dbReference>
<gene>
    <name evidence="3" type="ORF">F3168_04805</name>
</gene>
<keyword evidence="4" id="KW-1185">Reference proteome</keyword>
<organism evidence="3 4">
    <name type="scientific">Sandarakinorhabdus fusca</name>
    <dbReference type="NCBI Taxonomy" id="1439888"/>
    <lineage>
        <taxon>Bacteria</taxon>
        <taxon>Pseudomonadati</taxon>
        <taxon>Pseudomonadota</taxon>
        <taxon>Alphaproteobacteria</taxon>
        <taxon>Sphingomonadales</taxon>
        <taxon>Sphingosinicellaceae</taxon>
        <taxon>Sandarakinorhabdus</taxon>
    </lineage>
</organism>
<dbReference type="OrthoDB" id="5749006at2"/>
<dbReference type="GO" id="GO:0005886">
    <property type="term" value="C:plasma membrane"/>
    <property type="evidence" value="ECO:0007669"/>
    <property type="project" value="TreeGrafter"/>
</dbReference>
<keyword evidence="1" id="KW-0472">Membrane</keyword>
<sequence length="676" mass="72130">MMDVTPAARNEADPAPPLRSMRRRRALQIAAGLAALLVGLYIFQYVTRGAFWKSTFESYVSKRAGRSVRVAGNFELYLDPNIRFRADGLRVANPDWAEQDDFFVARRIALDASLWKALFGTVTINDLTVDGGRLALQRRADRTNSWTFGGGALEIPDIVRAAVTDSGIAFVDAVTDTRLDIAFGDIAGTAASGGQRINGPLSFSGKGRTHGAPFDIAGRLTTPNQAAAGGRIGLDLTANIAQTRIAVAGVLPGATRIDGADLRISVAGRNFQDPWRLFDIALPATRPYKLTANLTKSGQELRLTKLTGRLGDSDIAGNLTATLAANPGDRFRIDGTLNSQTLDIKDVGPLVGYDPARIESGKGVVVQVAGRPRLLPDATLAVDAIGKFDAKIDYRAKTVRTGKLPFDNLRLDFGLDRKLLTLSPLAFDVAGGRLIAKIGIDARSPLVRTDYDVRLTEIPLGRVLTGFKVEDAGTTASVRGRLQLKGVGDTVHKSLANADGRIALVVPTGQLWIRNIELAKLDLQNFLLALLGKQLKEKRQINCGVVAFTVTKGRAVADPIVIDTDRAVFRGRGGFSFVDESLDMSLEGDSKRFSLFSGQSPIGIGGYFADPSINPISAELLARGAAAVTLGLVATPVAAIAAFVDLGDAKDVNCAPILAAKRGTARERAANAKPKR</sequence>
<evidence type="ECO:0000256" key="1">
    <source>
        <dbReference type="SAM" id="Phobius"/>
    </source>
</evidence>
<name>A0A7C9KHP8_9SPHN</name>
<dbReference type="Pfam" id="PF05170">
    <property type="entry name" value="AsmA"/>
    <property type="match status" value="2"/>
</dbReference>
<comment type="caution">
    <text evidence="3">The sequence shown here is derived from an EMBL/GenBank/DDBJ whole genome shotgun (WGS) entry which is preliminary data.</text>
</comment>
<feature type="domain" description="AsmA" evidence="2">
    <location>
        <begin position="32"/>
        <end position="148"/>
    </location>
</feature>
<feature type="transmembrane region" description="Helical" evidence="1">
    <location>
        <begin position="26"/>
        <end position="46"/>
    </location>
</feature>
<keyword evidence="1" id="KW-1133">Transmembrane helix</keyword>
<feature type="domain" description="AsmA" evidence="2">
    <location>
        <begin position="291"/>
        <end position="555"/>
    </location>
</feature>
<keyword evidence="1" id="KW-0812">Transmembrane</keyword>
<evidence type="ECO:0000259" key="2">
    <source>
        <dbReference type="Pfam" id="PF05170"/>
    </source>
</evidence>
<evidence type="ECO:0000313" key="3">
    <source>
        <dbReference type="EMBL" id="MQT16579.1"/>
    </source>
</evidence>
<dbReference type="InterPro" id="IPR007844">
    <property type="entry name" value="AsmA"/>
</dbReference>
<protein>
    <submittedName>
        <fullName evidence="3">AsmA family protein</fullName>
    </submittedName>
</protein>
<accession>A0A7C9KHP8</accession>
<dbReference type="GO" id="GO:0090313">
    <property type="term" value="P:regulation of protein targeting to membrane"/>
    <property type="evidence" value="ECO:0007669"/>
    <property type="project" value="TreeGrafter"/>
</dbReference>
<dbReference type="InterPro" id="IPR052894">
    <property type="entry name" value="AsmA-related"/>
</dbReference>
<evidence type="ECO:0000313" key="4">
    <source>
        <dbReference type="Proteomes" id="UP000481327"/>
    </source>
</evidence>
<dbReference type="EMBL" id="WIOL01000001">
    <property type="protein sequence ID" value="MQT16579.1"/>
    <property type="molecule type" value="Genomic_DNA"/>
</dbReference>
<dbReference type="Proteomes" id="UP000481327">
    <property type="component" value="Unassembled WGS sequence"/>
</dbReference>